<dbReference type="GO" id="GO:0006534">
    <property type="term" value="P:cysteine metabolic process"/>
    <property type="evidence" value="ECO:0007669"/>
    <property type="project" value="InterPro"/>
</dbReference>
<organism evidence="8 9">
    <name type="scientific">Clostridium acetobutylicum (strain ATCC 824 / DSM 792 / JCM 1419 / IAM 19013 / LMG 5710 / NBRC 13948 / NRRL B-527 / VKM B-1787 / 2291 / W)</name>
    <dbReference type="NCBI Taxonomy" id="272562"/>
    <lineage>
        <taxon>Bacteria</taxon>
        <taxon>Bacillati</taxon>
        <taxon>Bacillota</taxon>
        <taxon>Clostridia</taxon>
        <taxon>Eubacteriales</taxon>
        <taxon>Clostridiaceae</taxon>
        <taxon>Clostridium</taxon>
    </lineage>
</organism>
<comment type="similarity">
    <text evidence="2">Belongs to the class-V pyridoxal-phosphate-dependent aminotransferase family. Csd subfamily.</text>
</comment>
<evidence type="ECO:0000256" key="1">
    <source>
        <dbReference type="ARBA" id="ARBA00001933"/>
    </source>
</evidence>
<protein>
    <recommendedName>
        <fullName evidence="3">cysteine desulfurase</fullName>
        <ecNumber evidence="3">2.8.1.7</ecNumber>
    </recommendedName>
</protein>
<evidence type="ECO:0000259" key="7">
    <source>
        <dbReference type="Pfam" id="PF00266"/>
    </source>
</evidence>
<name>Q97GL2_CLOAB</name>
<keyword evidence="8" id="KW-0032">Aminotransferase</keyword>
<reference evidence="8 9" key="1">
    <citation type="journal article" date="2001" name="J. Bacteriol.">
        <title>Genome sequence and comparative analysis of the solvent-producing bacterium Clostridium acetobutylicum.</title>
        <authorList>
            <person name="Nolling J."/>
            <person name="Breton G."/>
            <person name="Omelchenko M.V."/>
            <person name="Makarova K.S."/>
            <person name="Zeng Q."/>
            <person name="Gibson R."/>
            <person name="Lee H.M."/>
            <person name="Dubois J."/>
            <person name="Qiu D."/>
            <person name="Hitti J."/>
            <person name="Wolf Y.I."/>
            <person name="Tatusov R.L."/>
            <person name="Sabathe F."/>
            <person name="Doucette-Stamm L."/>
            <person name="Soucaille P."/>
            <person name="Daly M.J."/>
            <person name="Bennett G.N."/>
            <person name="Koonin E.V."/>
            <person name="Smith D.R."/>
        </authorList>
    </citation>
    <scope>NUCLEOTIDE SEQUENCE [LARGE SCALE GENOMIC DNA]</scope>
    <source>
        <strain evidence="9">ATCC 824 / DSM 792 / JCM 1419 / LMG 5710 / VKM B-1787</strain>
    </source>
</reference>
<keyword evidence="4" id="KW-0808">Transferase</keyword>
<dbReference type="InterPro" id="IPR015421">
    <property type="entry name" value="PyrdxlP-dep_Trfase_major"/>
</dbReference>
<dbReference type="EMBL" id="AE001437">
    <property type="protein sequence ID" value="AAK80310.1"/>
    <property type="molecule type" value="Genomic_DNA"/>
</dbReference>
<keyword evidence="9" id="KW-1185">Reference proteome</keyword>
<dbReference type="PANTHER" id="PTHR43586">
    <property type="entry name" value="CYSTEINE DESULFURASE"/>
    <property type="match status" value="1"/>
</dbReference>
<comment type="cofactor">
    <cofactor evidence="1">
        <name>pyridoxal 5'-phosphate</name>
        <dbReference type="ChEBI" id="CHEBI:597326"/>
    </cofactor>
</comment>
<evidence type="ECO:0000256" key="4">
    <source>
        <dbReference type="ARBA" id="ARBA00022679"/>
    </source>
</evidence>
<dbReference type="eggNOG" id="COG0520">
    <property type="taxonomic scope" value="Bacteria"/>
</dbReference>
<dbReference type="Gene3D" id="3.40.640.10">
    <property type="entry name" value="Type I PLP-dependent aspartate aminotransferase-like (Major domain)"/>
    <property type="match status" value="1"/>
</dbReference>
<gene>
    <name evidence="8" type="ordered locus">CA_C2354</name>
</gene>
<dbReference type="InterPro" id="IPR015422">
    <property type="entry name" value="PyrdxlP-dep_Trfase_small"/>
</dbReference>
<dbReference type="GeneID" id="44998829"/>
<dbReference type="InterPro" id="IPR000192">
    <property type="entry name" value="Aminotrans_V_dom"/>
</dbReference>
<dbReference type="GO" id="GO:0008483">
    <property type="term" value="F:transaminase activity"/>
    <property type="evidence" value="ECO:0007669"/>
    <property type="project" value="UniProtKB-KW"/>
</dbReference>
<evidence type="ECO:0000256" key="2">
    <source>
        <dbReference type="ARBA" id="ARBA00010447"/>
    </source>
</evidence>
<dbReference type="AlphaFoldDB" id="Q97GL2"/>
<dbReference type="KEGG" id="cac:CA_C2354"/>
<dbReference type="InterPro" id="IPR015424">
    <property type="entry name" value="PyrdxlP-dep_Trfase"/>
</dbReference>
<dbReference type="PANTHER" id="PTHR43586:SF4">
    <property type="entry name" value="ISOPENICILLIN N EPIMERASE"/>
    <property type="match status" value="1"/>
</dbReference>
<dbReference type="SUPFAM" id="SSF53383">
    <property type="entry name" value="PLP-dependent transferases"/>
    <property type="match status" value="1"/>
</dbReference>
<dbReference type="PIR" id="C97190">
    <property type="entry name" value="C97190"/>
</dbReference>
<dbReference type="Proteomes" id="UP000000814">
    <property type="component" value="Chromosome"/>
</dbReference>
<dbReference type="Pfam" id="PF00266">
    <property type="entry name" value="Aminotran_5"/>
    <property type="match status" value="1"/>
</dbReference>
<dbReference type="PATRIC" id="fig|272562.8.peg.2550"/>
<dbReference type="STRING" id="272562.CA_C2354"/>
<keyword evidence="5" id="KW-0663">Pyridoxal phosphate</keyword>
<dbReference type="HOGENOM" id="CLU_003433_2_4_9"/>
<dbReference type="EC" id="2.8.1.7" evidence="3"/>
<dbReference type="OrthoDB" id="9804366at2"/>
<proteinExistence type="inferred from homology"/>
<comment type="catalytic activity">
    <reaction evidence="6">
        <text>(sulfur carrier)-H + L-cysteine = (sulfur carrier)-SH + L-alanine</text>
        <dbReference type="Rhea" id="RHEA:43892"/>
        <dbReference type="Rhea" id="RHEA-COMP:14737"/>
        <dbReference type="Rhea" id="RHEA-COMP:14739"/>
        <dbReference type="ChEBI" id="CHEBI:29917"/>
        <dbReference type="ChEBI" id="CHEBI:35235"/>
        <dbReference type="ChEBI" id="CHEBI:57972"/>
        <dbReference type="ChEBI" id="CHEBI:64428"/>
        <dbReference type="EC" id="2.8.1.7"/>
    </reaction>
</comment>
<dbReference type="GO" id="GO:0031071">
    <property type="term" value="F:cysteine desulfurase activity"/>
    <property type="evidence" value="ECO:0007669"/>
    <property type="project" value="UniProtKB-EC"/>
</dbReference>
<evidence type="ECO:0000313" key="9">
    <source>
        <dbReference type="Proteomes" id="UP000000814"/>
    </source>
</evidence>
<dbReference type="NCBIfam" id="TIGR01977">
    <property type="entry name" value="am_tr_V_EF2568"/>
    <property type="match status" value="1"/>
</dbReference>
<dbReference type="PIRSF" id="PIRSF005572">
    <property type="entry name" value="NifS"/>
    <property type="match status" value="1"/>
</dbReference>
<dbReference type="Gene3D" id="3.90.1150.10">
    <property type="entry name" value="Aspartate Aminotransferase, domain 1"/>
    <property type="match status" value="1"/>
</dbReference>
<evidence type="ECO:0000313" key="8">
    <source>
        <dbReference type="EMBL" id="AAK80310.1"/>
    </source>
</evidence>
<dbReference type="InterPro" id="IPR016454">
    <property type="entry name" value="Cysteine_dSase"/>
</dbReference>
<dbReference type="InterPro" id="IPR010969">
    <property type="entry name" value="Cys_dSase-rel_unknwn_funct"/>
</dbReference>
<evidence type="ECO:0000256" key="3">
    <source>
        <dbReference type="ARBA" id="ARBA00012239"/>
    </source>
</evidence>
<dbReference type="GO" id="GO:0030170">
    <property type="term" value="F:pyridoxal phosphate binding"/>
    <property type="evidence" value="ECO:0007669"/>
    <property type="project" value="InterPro"/>
</dbReference>
<dbReference type="RefSeq" id="WP_010965651.1">
    <property type="nucleotide sequence ID" value="NC_003030.1"/>
</dbReference>
<dbReference type="CDD" id="cd06453">
    <property type="entry name" value="SufS_like"/>
    <property type="match status" value="1"/>
</dbReference>
<evidence type="ECO:0000256" key="6">
    <source>
        <dbReference type="ARBA" id="ARBA00050776"/>
    </source>
</evidence>
<feature type="domain" description="Aminotransferase class V" evidence="7">
    <location>
        <begin position="2"/>
        <end position="367"/>
    </location>
</feature>
<evidence type="ECO:0000256" key="5">
    <source>
        <dbReference type="ARBA" id="ARBA00022898"/>
    </source>
</evidence>
<sequence>MIYLDNAATTFPKPDEVYNEVLDCMKNYAANPGRGSYDMAIKASHKVTETREIIAKLFNISDLFNVIFTCSATEALNIGIKGLLKRKNHVITTCMEHNSVLRPISHLKKKGVECSIVRADQYGFISPKEIEKLIRSDTKLIVVNHVSNVTGTIQNIDEIGEIAHKNGVCFMVDAAQSAGVLNIDVEKSHIDMLAFPGHKGLMGPQGTGGLFIREGIKLTEFKSGGTGSNSFSVDQPEFLPDRFESGTLNTPGISGLNAGIKFINSIGLKNIEKHEMELTEYLIRNLKNKDYVKIYGHELQNRGAVVSFNIDGIDSSDVAAILNVKGICVRNGYHCAPLVHEIIGTKNRGTVRVSPGYFNTIEDIDKLIEAVVEINKGKI</sequence>
<accession>Q97GL2</accession>
<dbReference type="InterPro" id="IPR010970">
    <property type="entry name" value="Cys_dSase_SufS"/>
</dbReference>